<organism evidence="1 2">
    <name type="scientific">Cylicostephanus goldi</name>
    <name type="common">Nematode worm</name>
    <dbReference type="NCBI Taxonomy" id="71465"/>
    <lineage>
        <taxon>Eukaryota</taxon>
        <taxon>Metazoa</taxon>
        <taxon>Ecdysozoa</taxon>
        <taxon>Nematoda</taxon>
        <taxon>Chromadorea</taxon>
        <taxon>Rhabditida</taxon>
        <taxon>Rhabditina</taxon>
        <taxon>Rhabditomorpha</taxon>
        <taxon>Strongyloidea</taxon>
        <taxon>Strongylidae</taxon>
        <taxon>Cylicostephanus</taxon>
    </lineage>
</organism>
<name>A0A3P7R1Y2_CYLGO</name>
<dbReference type="AlphaFoldDB" id="A0A3P7R1Y2"/>
<protein>
    <submittedName>
        <fullName evidence="1">Uncharacterized protein</fullName>
    </submittedName>
</protein>
<gene>
    <name evidence="1" type="ORF">CGOC_LOCUS12921</name>
</gene>
<proteinExistence type="predicted"/>
<accession>A0A3P7R1Y2</accession>
<dbReference type="EMBL" id="UYRV01126818">
    <property type="protein sequence ID" value="VDN35419.1"/>
    <property type="molecule type" value="Genomic_DNA"/>
</dbReference>
<evidence type="ECO:0000313" key="2">
    <source>
        <dbReference type="Proteomes" id="UP000271889"/>
    </source>
</evidence>
<feature type="non-terminal residue" evidence="1">
    <location>
        <position position="1"/>
    </location>
</feature>
<evidence type="ECO:0000313" key="1">
    <source>
        <dbReference type="EMBL" id="VDN35419.1"/>
    </source>
</evidence>
<dbReference type="OrthoDB" id="5856214at2759"/>
<dbReference type="Proteomes" id="UP000271889">
    <property type="component" value="Unassembled WGS sequence"/>
</dbReference>
<sequence length="160" mass="17834">YFFKLFKISSHYQAPPTTIISLSGERAKSRRNFLAPCSTKTNSTSRALLDKKAVSPNREGELCISISEKSVFGNLCRAEPINLKKSITNEILDNQILEVAYAQFDPTTCGSEKGCLFAPPGCRPGIDCMIQFSYVLVTGIEKNVYNQLQQALQRFSYHGI</sequence>
<keyword evidence="2" id="KW-1185">Reference proteome</keyword>
<reference evidence="1 2" key="1">
    <citation type="submission" date="2018-11" db="EMBL/GenBank/DDBJ databases">
        <authorList>
            <consortium name="Pathogen Informatics"/>
        </authorList>
    </citation>
    <scope>NUCLEOTIDE SEQUENCE [LARGE SCALE GENOMIC DNA]</scope>
</reference>